<keyword evidence="1" id="KW-1133">Transmembrane helix</keyword>
<name>A0A168HSR9_MUCCL</name>
<keyword evidence="1" id="KW-0472">Membrane</keyword>
<keyword evidence="3" id="KW-1185">Reference proteome</keyword>
<dbReference type="AlphaFoldDB" id="A0A168HSR9"/>
<dbReference type="VEuPathDB" id="FungiDB:MUCCIDRAFT_166589"/>
<comment type="caution">
    <text evidence="2">The sequence shown here is derived from an EMBL/GenBank/DDBJ whole genome shotgun (WGS) entry which is preliminary data.</text>
</comment>
<evidence type="ECO:0000256" key="1">
    <source>
        <dbReference type="SAM" id="Phobius"/>
    </source>
</evidence>
<accession>A0A168HSR9</accession>
<reference evidence="2 3" key="1">
    <citation type="submission" date="2015-06" db="EMBL/GenBank/DDBJ databases">
        <title>Expansion of signal transduction pathways in fungi by whole-genome duplication.</title>
        <authorList>
            <consortium name="DOE Joint Genome Institute"/>
            <person name="Corrochano L.M."/>
            <person name="Kuo A."/>
            <person name="Marcet-Houben M."/>
            <person name="Polaino S."/>
            <person name="Salamov A."/>
            <person name="Villalobos J.M."/>
            <person name="Alvarez M.I."/>
            <person name="Avalos J."/>
            <person name="Benito E.P."/>
            <person name="Benoit I."/>
            <person name="Burger G."/>
            <person name="Camino L.P."/>
            <person name="Canovas D."/>
            <person name="Cerda-Olmedo E."/>
            <person name="Cheng J.-F."/>
            <person name="Dominguez A."/>
            <person name="Elias M."/>
            <person name="Eslava A.P."/>
            <person name="Glaser F."/>
            <person name="Grimwood J."/>
            <person name="Gutierrez G."/>
            <person name="Heitman J."/>
            <person name="Henrissat B."/>
            <person name="Iturriaga E.A."/>
            <person name="Lang B.F."/>
            <person name="Lavin J.L."/>
            <person name="Lee S."/>
            <person name="Li W."/>
            <person name="Lindquist E."/>
            <person name="Lopez-Garcia S."/>
            <person name="Luque E.M."/>
            <person name="Marcos A.T."/>
            <person name="Martin J."/>
            <person name="Mccluskey K."/>
            <person name="Medina H.R."/>
            <person name="Miralles-Duran A."/>
            <person name="Miyazaki A."/>
            <person name="Munoz-Torres E."/>
            <person name="Oguiza J.A."/>
            <person name="Ohm R."/>
            <person name="Olmedo M."/>
            <person name="Orejas M."/>
            <person name="Ortiz-Castellanos L."/>
            <person name="Pisabarro A.G."/>
            <person name="Rodriguez-Romero J."/>
            <person name="Ruiz-Herrera J."/>
            <person name="Ruiz-Vazquez R."/>
            <person name="Sanz C."/>
            <person name="Schackwitz W."/>
            <person name="Schmutz J."/>
            <person name="Shahriari M."/>
            <person name="Shelest E."/>
            <person name="Silva-Franco F."/>
            <person name="Soanes D."/>
            <person name="Syed K."/>
            <person name="Tagua V.G."/>
            <person name="Talbot N.J."/>
            <person name="Thon M."/>
            <person name="De Vries R.P."/>
            <person name="Wiebenga A."/>
            <person name="Yadav J.S."/>
            <person name="Braun E.L."/>
            <person name="Baker S."/>
            <person name="Garre V."/>
            <person name="Horwitz B."/>
            <person name="Torres-Martinez S."/>
            <person name="Idnurm A."/>
            <person name="Herrera-Estrella A."/>
            <person name="Gabaldon T."/>
            <person name="Grigoriev I.V."/>
        </authorList>
    </citation>
    <scope>NUCLEOTIDE SEQUENCE [LARGE SCALE GENOMIC DNA]</scope>
    <source>
        <strain evidence="2 3">CBS 277.49</strain>
    </source>
</reference>
<sequence length="311" mass="34625">MGQKMDKRKIYKADGIIRLAAYKDLEVLVLETAGAFGVDENEKSTFDNSKGMFALLAMLKTIADQYKHASIEEFGKLKPYFVQPSGRHIRLWSMQYAKNRLYNFVREKKILLSEDFEESEEQLVSLATFFLSLQGEARFGVTMSSARQMCLNPINRTCWHPLAVAALAVVALAVVALAVVALAAVALVAVLLLVVALVDVAVEVVVIRMLKYAEYYYHHLTQVSLSKHDNLYNVLLELPAGGYTSKSDPSLSSGSMPKFDLALRPDFALELVSKLILDMDYSAPVLALAESNRLLWSAKQLVVQLIMNTIL</sequence>
<keyword evidence="1" id="KW-0812">Transmembrane</keyword>
<dbReference type="EMBL" id="AMYB01000008">
    <property type="protein sequence ID" value="OAC99140.1"/>
    <property type="molecule type" value="Genomic_DNA"/>
</dbReference>
<evidence type="ECO:0000313" key="3">
    <source>
        <dbReference type="Proteomes" id="UP000077051"/>
    </source>
</evidence>
<evidence type="ECO:0000313" key="2">
    <source>
        <dbReference type="EMBL" id="OAC99140.1"/>
    </source>
</evidence>
<organism evidence="2 3">
    <name type="scientific">Mucor lusitanicus CBS 277.49</name>
    <dbReference type="NCBI Taxonomy" id="747725"/>
    <lineage>
        <taxon>Eukaryota</taxon>
        <taxon>Fungi</taxon>
        <taxon>Fungi incertae sedis</taxon>
        <taxon>Mucoromycota</taxon>
        <taxon>Mucoromycotina</taxon>
        <taxon>Mucoromycetes</taxon>
        <taxon>Mucorales</taxon>
        <taxon>Mucorineae</taxon>
        <taxon>Mucoraceae</taxon>
        <taxon>Mucor</taxon>
    </lineage>
</organism>
<gene>
    <name evidence="2" type="ORF">MUCCIDRAFT_166589</name>
</gene>
<proteinExistence type="predicted"/>
<protein>
    <submittedName>
        <fullName evidence="2">Uncharacterized protein</fullName>
    </submittedName>
</protein>
<feature type="transmembrane region" description="Helical" evidence="1">
    <location>
        <begin position="190"/>
        <end position="210"/>
    </location>
</feature>
<feature type="transmembrane region" description="Helical" evidence="1">
    <location>
        <begin position="162"/>
        <end position="184"/>
    </location>
</feature>
<dbReference type="Proteomes" id="UP000077051">
    <property type="component" value="Unassembled WGS sequence"/>
</dbReference>
<dbReference type="OrthoDB" id="2275967at2759"/>